<keyword evidence="1" id="KW-0677">Repeat</keyword>
<dbReference type="SMART" id="SM00248">
    <property type="entry name" value="ANK"/>
    <property type="match status" value="2"/>
</dbReference>
<gene>
    <name evidence="3" type="ORF">TGAM01_v208859</name>
</gene>
<dbReference type="InterPro" id="IPR036770">
    <property type="entry name" value="Ankyrin_rpt-contain_sf"/>
</dbReference>
<dbReference type="RefSeq" id="XP_018659884.1">
    <property type="nucleotide sequence ID" value="XM_018806994.1"/>
</dbReference>
<sequence length="121" mass="12741">MLSVTAACGNVCAAKSLVGKDKSLLDERVSAATPLVVAYSNVNHGMVEFLLELGADPISGAEPTTRGLWAPLAIAATFKHRKAMEILLEHKASVDSQGLKAGTTPLLYAVEEMSLSHTFTS</sequence>
<accession>A0A2P4ZD09</accession>
<dbReference type="GO" id="GO:0004842">
    <property type="term" value="F:ubiquitin-protein transferase activity"/>
    <property type="evidence" value="ECO:0007669"/>
    <property type="project" value="TreeGrafter"/>
</dbReference>
<dbReference type="EMBL" id="JPDN02000040">
    <property type="protein sequence ID" value="PON22178.1"/>
    <property type="molecule type" value="Genomic_DNA"/>
</dbReference>
<dbReference type="SUPFAM" id="SSF48403">
    <property type="entry name" value="Ankyrin repeat"/>
    <property type="match status" value="1"/>
</dbReference>
<dbReference type="AlphaFoldDB" id="A0A2P4ZD09"/>
<comment type="caution">
    <text evidence="3">The sequence shown here is derived from an EMBL/GenBank/DDBJ whole genome shotgun (WGS) entry which is preliminary data.</text>
</comment>
<evidence type="ECO:0000313" key="4">
    <source>
        <dbReference type="Proteomes" id="UP000054821"/>
    </source>
</evidence>
<proteinExistence type="predicted"/>
<dbReference type="GO" id="GO:0085020">
    <property type="term" value="P:protein K6-linked ubiquitination"/>
    <property type="evidence" value="ECO:0007669"/>
    <property type="project" value="TreeGrafter"/>
</dbReference>
<dbReference type="PANTHER" id="PTHR24171">
    <property type="entry name" value="ANKYRIN REPEAT DOMAIN-CONTAINING PROTEIN 39-RELATED"/>
    <property type="match status" value="1"/>
</dbReference>
<keyword evidence="4" id="KW-1185">Reference proteome</keyword>
<evidence type="ECO:0000313" key="3">
    <source>
        <dbReference type="EMBL" id="PON22178.1"/>
    </source>
</evidence>
<protein>
    <submittedName>
        <fullName evidence="3">Uncharacterized protein</fullName>
    </submittedName>
</protein>
<dbReference type="Gene3D" id="1.25.40.20">
    <property type="entry name" value="Ankyrin repeat-containing domain"/>
    <property type="match status" value="1"/>
</dbReference>
<reference evidence="3 4" key="1">
    <citation type="journal article" date="2016" name="Genome Announc.">
        <title>Draft Whole-Genome Sequence of Trichoderma gamsii T6085, a Promising Biocontrol Agent of Fusarium Head Blight on Wheat.</title>
        <authorList>
            <person name="Baroncelli R."/>
            <person name="Zapparata A."/>
            <person name="Piaggeschi G."/>
            <person name="Sarrocco S."/>
            <person name="Vannacci G."/>
        </authorList>
    </citation>
    <scope>NUCLEOTIDE SEQUENCE [LARGE SCALE GENOMIC DNA]</scope>
    <source>
        <strain evidence="3 4">T6085</strain>
    </source>
</reference>
<keyword evidence="2" id="KW-0040">ANK repeat</keyword>
<evidence type="ECO:0000256" key="2">
    <source>
        <dbReference type="ARBA" id="ARBA00023043"/>
    </source>
</evidence>
<evidence type="ECO:0000256" key="1">
    <source>
        <dbReference type="ARBA" id="ARBA00022737"/>
    </source>
</evidence>
<name>A0A2P4ZD09_9HYPO</name>
<dbReference type="Proteomes" id="UP000054821">
    <property type="component" value="Unassembled WGS sequence"/>
</dbReference>
<organism evidence="3 4">
    <name type="scientific">Trichoderma gamsii</name>
    <dbReference type="NCBI Taxonomy" id="398673"/>
    <lineage>
        <taxon>Eukaryota</taxon>
        <taxon>Fungi</taxon>
        <taxon>Dikarya</taxon>
        <taxon>Ascomycota</taxon>
        <taxon>Pezizomycotina</taxon>
        <taxon>Sordariomycetes</taxon>
        <taxon>Hypocreomycetidae</taxon>
        <taxon>Hypocreales</taxon>
        <taxon>Hypocreaceae</taxon>
        <taxon>Trichoderma</taxon>
    </lineage>
</organism>
<dbReference type="InterPro" id="IPR002110">
    <property type="entry name" value="Ankyrin_rpt"/>
</dbReference>
<dbReference type="Pfam" id="PF12796">
    <property type="entry name" value="Ank_2"/>
    <property type="match status" value="1"/>
</dbReference>
<dbReference type="PANTHER" id="PTHR24171:SF8">
    <property type="entry name" value="BRCA1-ASSOCIATED RING DOMAIN PROTEIN 1"/>
    <property type="match status" value="1"/>
</dbReference>
<dbReference type="GeneID" id="29987077"/>